<accession>A0AAN0ILP5</accession>
<reference evidence="1" key="2">
    <citation type="submission" date="2024-06" db="UniProtKB">
        <authorList>
            <consortium name="EnsemblMetazoa"/>
        </authorList>
    </citation>
    <scope>IDENTIFICATION</scope>
</reference>
<dbReference type="KEGG" id="aqu:105312661"/>
<dbReference type="InterPro" id="IPR008928">
    <property type="entry name" value="6-hairpin_glycosidase_sf"/>
</dbReference>
<evidence type="ECO:0000313" key="2">
    <source>
        <dbReference type="Proteomes" id="UP000007879"/>
    </source>
</evidence>
<dbReference type="Proteomes" id="UP000007879">
    <property type="component" value="Unassembled WGS sequence"/>
</dbReference>
<reference evidence="2" key="1">
    <citation type="journal article" date="2010" name="Nature">
        <title>The Amphimedon queenslandica genome and the evolution of animal complexity.</title>
        <authorList>
            <person name="Srivastava M."/>
            <person name="Simakov O."/>
            <person name="Chapman J."/>
            <person name="Fahey B."/>
            <person name="Gauthier M.E."/>
            <person name="Mitros T."/>
            <person name="Richards G.S."/>
            <person name="Conaco C."/>
            <person name="Dacre M."/>
            <person name="Hellsten U."/>
            <person name="Larroux C."/>
            <person name="Putnam N.H."/>
            <person name="Stanke M."/>
            <person name="Adamska M."/>
            <person name="Darling A."/>
            <person name="Degnan S.M."/>
            <person name="Oakley T.H."/>
            <person name="Plachetzki D.C."/>
            <person name="Zhai Y."/>
            <person name="Adamski M."/>
            <person name="Calcino A."/>
            <person name="Cummins S.F."/>
            <person name="Goodstein D.M."/>
            <person name="Harris C."/>
            <person name="Jackson D.J."/>
            <person name="Leys S.P."/>
            <person name="Shu S."/>
            <person name="Woodcroft B.J."/>
            <person name="Vervoort M."/>
            <person name="Kosik K.S."/>
            <person name="Manning G."/>
            <person name="Degnan B.M."/>
            <person name="Rokhsar D.S."/>
        </authorList>
    </citation>
    <scope>NUCLEOTIDE SEQUENCE [LARGE SCALE GENOMIC DNA]</scope>
</reference>
<dbReference type="GO" id="GO:0005975">
    <property type="term" value="P:carbohydrate metabolic process"/>
    <property type="evidence" value="ECO:0007669"/>
    <property type="project" value="InterPro"/>
</dbReference>
<dbReference type="PANTHER" id="PTHR47791:SF3">
    <property type="entry name" value="MEIOTICALLY UP-REGULATED GENE 191 PROTEIN"/>
    <property type="match status" value="1"/>
</dbReference>
<proteinExistence type="predicted"/>
<dbReference type="InterPro" id="IPR005198">
    <property type="entry name" value="Glyco_hydro_76"/>
</dbReference>
<name>A0AAN0ILP5_AMPQE</name>
<dbReference type="InterPro" id="IPR053169">
    <property type="entry name" value="MUG_Protein"/>
</dbReference>
<sequence>MTNFKSLFNVTEFEIDSGSVPLFLKEELGLELLKVGEQGNDDRLWWALAFINAYRYNPNNTEYLKVAEAVYQDIKDKYWDPTSCSGGVWWDLARSYKNAITNELFLTVAIDLYQVKKEQDYLDEAKKAADWFIDSQMVNASSLINDGLKINNSSGNCSRTGPAWTYNQGVFLDGLAKLSYELSNQTYYLQAMKTFNAVIDPKNHLVSKDGILTEFIPEGGHVNENTPAFKGAFVRHLGYMLPFSTDQDAVIICQFVKRNAQMALIQKCQYKAGPMIPYLWDSDCTAEGNLVSSTTSFTGIDLLNTAQICQNRLTLKQAS</sequence>
<organism evidence="1 2">
    <name type="scientific">Amphimedon queenslandica</name>
    <name type="common">Sponge</name>
    <dbReference type="NCBI Taxonomy" id="400682"/>
    <lineage>
        <taxon>Eukaryota</taxon>
        <taxon>Metazoa</taxon>
        <taxon>Porifera</taxon>
        <taxon>Demospongiae</taxon>
        <taxon>Heteroscleromorpha</taxon>
        <taxon>Haplosclerida</taxon>
        <taxon>Niphatidae</taxon>
        <taxon>Amphimedon</taxon>
    </lineage>
</organism>
<dbReference type="SUPFAM" id="SSF48208">
    <property type="entry name" value="Six-hairpin glycosidases"/>
    <property type="match status" value="1"/>
</dbReference>
<dbReference type="RefSeq" id="XP_011403782.1">
    <property type="nucleotide sequence ID" value="XM_011405480.1"/>
</dbReference>
<dbReference type="EnsemblMetazoa" id="XM_011405480.1">
    <property type="protein sequence ID" value="XP_011403782.1"/>
    <property type="gene ID" value="LOC105312661"/>
</dbReference>
<keyword evidence="2" id="KW-1185">Reference proteome</keyword>
<evidence type="ECO:0000313" key="1">
    <source>
        <dbReference type="EnsemblMetazoa" id="XP_011403782.1"/>
    </source>
</evidence>
<dbReference type="PANTHER" id="PTHR47791">
    <property type="entry name" value="MEIOTICALLY UP-REGULATED GENE 191 PROTEIN"/>
    <property type="match status" value="1"/>
</dbReference>
<dbReference type="AlphaFoldDB" id="A0AAN0ILP5"/>
<dbReference type="Pfam" id="PF03663">
    <property type="entry name" value="Glyco_hydro_76"/>
    <property type="match status" value="1"/>
</dbReference>
<dbReference type="GeneID" id="105312661"/>
<dbReference type="Gene3D" id="1.50.10.20">
    <property type="match status" value="1"/>
</dbReference>
<protein>
    <submittedName>
        <fullName evidence="1">Uncharacterized protein</fullName>
    </submittedName>
</protein>